<feature type="transmembrane region" description="Helical" evidence="10">
    <location>
        <begin position="465"/>
        <end position="488"/>
    </location>
</feature>
<evidence type="ECO:0000313" key="13">
    <source>
        <dbReference type="EMBL" id="KAK3381774.1"/>
    </source>
</evidence>
<dbReference type="Pfam" id="PF02705">
    <property type="entry name" value="K_trans"/>
    <property type="match status" value="1"/>
</dbReference>
<evidence type="ECO:0000256" key="4">
    <source>
        <dbReference type="ARBA" id="ARBA00022692"/>
    </source>
</evidence>
<comment type="subcellular location">
    <subcellularLocation>
        <location evidence="1">Membrane</location>
        <topology evidence="1">Multi-pass membrane protein</topology>
    </subcellularLocation>
</comment>
<sequence>MAAEGDSPPAHIQFADGIAPARAKPSAAVPGLFEKDLKDLSNHDLDQEERARRIADEDRQQKKKQTFTGFTLVWLSFQSIGTIYGDIGTSPLYVYSSTFTSQPSWDDLVGALSIIIWSLTLIVTVKYTFIVLHADDDGQGGTFALYSLLARYANITHNDPNVAALPKLERYDTGEIDPVARRFRSFIERSGTAKFLLKLVGVLGVSMVMADGVLTPAQSVLGAIQGITVANPDLTRSAIVGISCAILVLLFAIQPFGTAKLGTSFAPVVVVWLLFNLIAGIYNLVMYDYTVLKAFSPYFAGAYLVRNGYTGWKSLGGLLLAFTGVEALFADLGAFSKRAIQLSWLVLAFPCLLFAYIGQAAFISSDASGTAFTNPFFYTVPPGTFYFSMVIAVLAAIVASQAMITSSFQLLTQVMRLSYFPHIKTVHTSEKFHEQVYMPFANWLLMIGTVIVTAVYNNTTSLGNAYGVCVITVTFITTCMVSIVAIIIWRIPSYVVLFFFLVFGALDGVYISSSLIKVPEGAWFTILLAVILSSIFILWRFGKEHQWAAEGREGFQTGDLLATDSLGDLVLTPAFGGQKVSNASGLGIFFDKVGGNVPTVFTQFVRKFKARPTIIIFFHMRPLSRPTVPLDERFIISRTTIPSCYRVTLRHGYMDDVLTPDLGRQLVEHLILYITRDRSSSAGASGDGNSNGSARSVEHTPEVQAELDALNKAYEDQTVYIIGKEVMKIRRTKSIKGFFRWIVLDVFLWIRENSRAKLADLDIDADSLVEVGFVKQI</sequence>
<dbReference type="InterPro" id="IPR003855">
    <property type="entry name" value="K+_transporter"/>
</dbReference>
<feature type="transmembrane region" description="Helical" evidence="10">
    <location>
        <begin position="495"/>
        <end position="516"/>
    </location>
</feature>
<comment type="caution">
    <text evidence="13">The sequence shown here is derived from an EMBL/GenBank/DDBJ whole genome shotgun (WGS) entry which is preliminary data.</text>
</comment>
<evidence type="ECO:0000256" key="1">
    <source>
        <dbReference type="ARBA" id="ARBA00004141"/>
    </source>
</evidence>
<dbReference type="Pfam" id="PF22776">
    <property type="entry name" value="K_trans_C"/>
    <property type="match status" value="1"/>
</dbReference>
<evidence type="ECO:0000256" key="6">
    <source>
        <dbReference type="ARBA" id="ARBA00022989"/>
    </source>
</evidence>
<keyword evidence="4 10" id="KW-0812">Transmembrane</keyword>
<feature type="transmembrane region" description="Helical" evidence="10">
    <location>
        <begin position="234"/>
        <end position="253"/>
    </location>
</feature>
<feature type="transmembrane region" description="Helical" evidence="10">
    <location>
        <begin position="195"/>
        <end position="214"/>
    </location>
</feature>
<feature type="domain" description="K+ potassium transporter integral membrane" evidence="11">
    <location>
        <begin position="76"/>
        <end position="558"/>
    </location>
</feature>
<evidence type="ECO:0000259" key="12">
    <source>
        <dbReference type="Pfam" id="PF22776"/>
    </source>
</evidence>
<reference evidence="13" key="1">
    <citation type="journal article" date="2023" name="Mol. Phylogenet. Evol.">
        <title>Genome-scale phylogeny and comparative genomics of the fungal order Sordariales.</title>
        <authorList>
            <person name="Hensen N."/>
            <person name="Bonometti L."/>
            <person name="Westerberg I."/>
            <person name="Brannstrom I.O."/>
            <person name="Guillou S."/>
            <person name="Cros-Aarteil S."/>
            <person name="Calhoun S."/>
            <person name="Haridas S."/>
            <person name="Kuo A."/>
            <person name="Mondo S."/>
            <person name="Pangilinan J."/>
            <person name="Riley R."/>
            <person name="LaButti K."/>
            <person name="Andreopoulos B."/>
            <person name="Lipzen A."/>
            <person name="Chen C."/>
            <person name="Yan M."/>
            <person name="Daum C."/>
            <person name="Ng V."/>
            <person name="Clum A."/>
            <person name="Steindorff A."/>
            <person name="Ohm R.A."/>
            <person name="Martin F."/>
            <person name="Silar P."/>
            <person name="Natvig D.O."/>
            <person name="Lalanne C."/>
            <person name="Gautier V."/>
            <person name="Ament-Velasquez S.L."/>
            <person name="Kruys A."/>
            <person name="Hutchinson M.I."/>
            <person name="Powell A.J."/>
            <person name="Barry K."/>
            <person name="Miller A.N."/>
            <person name="Grigoriev I.V."/>
            <person name="Debuchy R."/>
            <person name="Gladieux P."/>
            <person name="Hiltunen Thoren M."/>
            <person name="Johannesson H."/>
        </authorList>
    </citation>
    <scope>NUCLEOTIDE SEQUENCE</scope>
    <source>
        <strain evidence="13">CBS 232.78</strain>
    </source>
</reference>
<keyword evidence="2" id="KW-0813">Transport</keyword>
<dbReference type="EMBL" id="JAULSW010000005">
    <property type="protein sequence ID" value="KAK3381774.1"/>
    <property type="molecule type" value="Genomic_DNA"/>
</dbReference>
<evidence type="ECO:0000256" key="5">
    <source>
        <dbReference type="ARBA" id="ARBA00022958"/>
    </source>
</evidence>
<dbReference type="NCBIfam" id="TIGR00794">
    <property type="entry name" value="kup"/>
    <property type="match status" value="1"/>
</dbReference>
<feature type="transmembrane region" description="Helical" evidence="10">
    <location>
        <begin position="342"/>
        <end position="365"/>
    </location>
</feature>
<evidence type="ECO:0000256" key="8">
    <source>
        <dbReference type="ARBA" id="ARBA00023136"/>
    </source>
</evidence>
<feature type="transmembrane region" description="Helical" evidence="10">
    <location>
        <begin position="265"/>
        <end position="285"/>
    </location>
</feature>
<keyword evidence="5" id="KW-0630">Potassium</keyword>
<evidence type="ECO:0000256" key="10">
    <source>
        <dbReference type="SAM" id="Phobius"/>
    </source>
</evidence>
<feature type="compositionally biased region" description="Low complexity" evidence="9">
    <location>
        <begin position="680"/>
        <end position="695"/>
    </location>
</feature>
<keyword evidence="14" id="KW-1185">Reference proteome</keyword>
<feature type="transmembrane region" description="Helical" evidence="10">
    <location>
        <begin position="522"/>
        <end position="542"/>
    </location>
</feature>
<reference evidence="13" key="2">
    <citation type="submission" date="2023-06" db="EMBL/GenBank/DDBJ databases">
        <authorList>
            <consortium name="Lawrence Berkeley National Laboratory"/>
            <person name="Haridas S."/>
            <person name="Hensen N."/>
            <person name="Bonometti L."/>
            <person name="Westerberg I."/>
            <person name="Brannstrom I.O."/>
            <person name="Guillou S."/>
            <person name="Cros-Aarteil S."/>
            <person name="Calhoun S."/>
            <person name="Kuo A."/>
            <person name="Mondo S."/>
            <person name="Pangilinan J."/>
            <person name="Riley R."/>
            <person name="LaButti K."/>
            <person name="Andreopoulos B."/>
            <person name="Lipzen A."/>
            <person name="Chen C."/>
            <person name="Yanf M."/>
            <person name="Daum C."/>
            <person name="Ng V."/>
            <person name="Clum A."/>
            <person name="Steindorff A."/>
            <person name="Ohm R."/>
            <person name="Martin F."/>
            <person name="Silar P."/>
            <person name="Natvig D."/>
            <person name="Lalanne C."/>
            <person name="Gautier V."/>
            <person name="Ament-velasquez S.L."/>
            <person name="Kruys A."/>
            <person name="Hutchinson M.I."/>
            <person name="Powell A.J."/>
            <person name="Barry K."/>
            <person name="Miller A.N."/>
            <person name="Grigoriev I.V."/>
            <person name="Debuchy R."/>
            <person name="Gladieux P."/>
            <person name="Thoren M.H."/>
            <person name="Johannesson H."/>
        </authorList>
    </citation>
    <scope>NUCLEOTIDE SEQUENCE</scope>
    <source>
        <strain evidence="13">CBS 232.78</strain>
    </source>
</reference>
<dbReference type="PANTHER" id="PTHR30540:SF83">
    <property type="entry name" value="K+ POTASSIUM TRANSPORTER"/>
    <property type="match status" value="1"/>
</dbReference>
<keyword evidence="8 10" id="KW-0472">Membrane</keyword>
<evidence type="ECO:0000259" key="11">
    <source>
        <dbReference type="Pfam" id="PF02705"/>
    </source>
</evidence>
<organism evidence="13 14">
    <name type="scientific">Podospora didyma</name>
    <dbReference type="NCBI Taxonomy" id="330526"/>
    <lineage>
        <taxon>Eukaryota</taxon>
        <taxon>Fungi</taxon>
        <taxon>Dikarya</taxon>
        <taxon>Ascomycota</taxon>
        <taxon>Pezizomycotina</taxon>
        <taxon>Sordariomycetes</taxon>
        <taxon>Sordariomycetidae</taxon>
        <taxon>Sordariales</taxon>
        <taxon>Podosporaceae</taxon>
        <taxon>Podospora</taxon>
    </lineage>
</organism>
<dbReference type="Proteomes" id="UP001285441">
    <property type="component" value="Unassembled WGS sequence"/>
</dbReference>
<feature type="region of interest" description="Disordered" evidence="9">
    <location>
        <begin position="679"/>
        <end position="698"/>
    </location>
</feature>
<proteinExistence type="predicted"/>
<feature type="domain" description="K+ potassium transporter C-terminal" evidence="12">
    <location>
        <begin position="584"/>
        <end position="777"/>
    </location>
</feature>
<feature type="transmembrane region" description="Helical" evidence="10">
    <location>
        <begin position="385"/>
        <end position="411"/>
    </location>
</feature>
<name>A0AAE0TW44_9PEZI</name>
<protein>
    <submittedName>
        <fullName evidence="13">Potassium transporter-domain-containing protein</fullName>
    </submittedName>
</protein>
<gene>
    <name evidence="13" type="ORF">B0H63DRAFT_396200</name>
</gene>
<keyword evidence="3" id="KW-0633">Potassium transport</keyword>
<evidence type="ECO:0000256" key="2">
    <source>
        <dbReference type="ARBA" id="ARBA00022448"/>
    </source>
</evidence>
<feature type="transmembrane region" description="Helical" evidence="10">
    <location>
        <begin position="315"/>
        <end position="335"/>
    </location>
</feature>
<dbReference type="GO" id="GO:0015079">
    <property type="term" value="F:potassium ion transmembrane transporter activity"/>
    <property type="evidence" value="ECO:0007669"/>
    <property type="project" value="InterPro"/>
</dbReference>
<evidence type="ECO:0000256" key="7">
    <source>
        <dbReference type="ARBA" id="ARBA00023065"/>
    </source>
</evidence>
<dbReference type="GO" id="GO:0016020">
    <property type="term" value="C:membrane"/>
    <property type="evidence" value="ECO:0007669"/>
    <property type="project" value="UniProtKB-SubCell"/>
</dbReference>
<dbReference type="InterPro" id="IPR053951">
    <property type="entry name" value="K_trans_N"/>
</dbReference>
<keyword evidence="7" id="KW-0406">Ion transport</keyword>
<dbReference type="PANTHER" id="PTHR30540">
    <property type="entry name" value="OSMOTIC STRESS POTASSIUM TRANSPORTER"/>
    <property type="match status" value="1"/>
</dbReference>
<dbReference type="AlphaFoldDB" id="A0AAE0TW44"/>
<dbReference type="InterPro" id="IPR053952">
    <property type="entry name" value="K_trans_C"/>
</dbReference>
<feature type="transmembrane region" description="Helical" evidence="10">
    <location>
        <begin position="67"/>
        <end position="88"/>
    </location>
</feature>
<evidence type="ECO:0000256" key="3">
    <source>
        <dbReference type="ARBA" id="ARBA00022538"/>
    </source>
</evidence>
<evidence type="ECO:0000313" key="14">
    <source>
        <dbReference type="Proteomes" id="UP001285441"/>
    </source>
</evidence>
<accession>A0AAE0TW44</accession>
<feature type="transmembrane region" description="Helical" evidence="10">
    <location>
        <begin position="440"/>
        <end position="459"/>
    </location>
</feature>
<evidence type="ECO:0000256" key="9">
    <source>
        <dbReference type="SAM" id="MobiDB-lite"/>
    </source>
</evidence>
<keyword evidence="6 10" id="KW-1133">Transmembrane helix</keyword>
<feature type="transmembrane region" description="Helical" evidence="10">
    <location>
        <begin position="108"/>
        <end position="129"/>
    </location>
</feature>